<name>A0ABW2XYV5_9ACTN</name>
<sequence length="87" mass="9582">MNLAVDEQHLSELAAELDAETFKTSLSCGNDHTPELKVVNRSSGRLSERIKVCDGHYMWSWNERIAPVTERALAARRVSNVLGSVGG</sequence>
<proteinExistence type="predicted"/>
<accession>A0ABW2XYV5</accession>
<dbReference type="EMBL" id="JBHTGP010000025">
    <property type="protein sequence ID" value="MFD0690965.1"/>
    <property type="molecule type" value="Genomic_DNA"/>
</dbReference>
<gene>
    <name evidence="1" type="ORF">ACFQZM_41190</name>
</gene>
<keyword evidence="2" id="KW-1185">Reference proteome</keyword>
<comment type="caution">
    <text evidence="1">The sequence shown here is derived from an EMBL/GenBank/DDBJ whole genome shotgun (WGS) entry which is preliminary data.</text>
</comment>
<organism evidence="1 2">
    <name type="scientific">Actinomadura fibrosa</name>
    <dbReference type="NCBI Taxonomy" id="111802"/>
    <lineage>
        <taxon>Bacteria</taxon>
        <taxon>Bacillati</taxon>
        <taxon>Actinomycetota</taxon>
        <taxon>Actinomycetes</taxon>
        <taxon>Streptosporangiales</taxon>
        <taxon>Thermomonosporaceae</taxon>
        <taxon>Actinomadura</taxon>
    </lineage>
</organism>
<dbReference type="Proteomes" id="UP001597063">
    <property type="component" value="Unassembled WGS sequence"/>
</dbReference>
<reference evidence="2" key="1">
    <citation type="journal article" date="2019" name="Int. J. Syst. Evol. Microbiol.">
        <title>The Global Catalogue of Microorganisms (GCM) 10K type strain sequencing project: providing services to taxonomists for standard genome sequencing and annotation.</title>
        <authorList>
            <consortium name="The Broad Institute Genomics Platform"/>
            <consortium name="The Broad Institute Genome Sequencing Center for Infectious Disease"/>
            <person name="Wu L."/>
            <person name="Ma J."/>
        </authorList>
    </citation>
    <scope>NUCLEOTIDE SEQUENCE [LARGE SCALE GENOMIC DNA]</scope>
    <source>
        <strain evidence="2">JCM 9371</strain>
    </source>
</reference>
<evidence type="ECO:0000313" key="2">
    <source>
        <dbReference type="Proteomes" id="UP001597063"/>
    </source>
</evidence>
<evidence type="ECO:0000313" key="1">
    <source>
        <dbReference type="EMBL" id="MFD0690965.1"/>
    </source>
</evidence>
<protein>
    <submittedName>
        <fullName evidence="1">Uncharacterized protein</fullName>
    </submittedName>
</protein>
<dbReference type="RefSeq" id="WP_131758025.1">
    <property type="nucleotide sequence ID" value="NZ_CAACUY010000042.1"/>
</dbReference>